<dbReference type="Gene3D" id="1.10.10.10">
    <property type="entry name" value="Winged helix-like DNA-binding domain superfamily/Winged helix DNA-binding domain"/>
    <property type="match status" value="1"/>
</dbReference>
<organism evidence="2 3">
    <name type="scientific">Mesorhizobium hungaricum</name>
    <dbReference type="NCBI Taxonomy" id="1566387"/>
    <lineage>
        <taxon>Bacteria</taxon>
        <taxon>Pseudomonadati</taxon>
        <taxon>Pseudomonadota</taxon>
        <taxon>Alphaproteobacteria</taxon>
        <taxon>Hyphomicrobiales</taxon>
        <taxon>Phyllobacteriaceae</taxon>
        <taxon>Mesorhizobium</taxon>
    </lineage>
</organism>
<evidence type="ECO:0000313" key="3">
    <source>
        <dbReference type="Proteomes" id="UP000094412"/>
    </source>
</evidence>
<dbReference type="AlphaFoldDB" id="A0A1C2DW24"/>
<dbReference type="GO" id="GO:0003700">
    <property type="term" value="F:DNA-binding transcription factor activity"/>
    <property type="evidence" value="ECO:0007669"/>
    <property type="project" value="InterPro"/>
</dbReference>
<comment type="caution">
    <text evidence="2">The sequence shown here is derived from an EMBL/GenBank/DDBJ whole genome shotgun (WGS) entry which is preliminary data.</text>
</comment>
<sequence>MTEEQRAALAVDVAWLAWRSEFRRRMIKEGMLKHPWRSVFEADMIFSMVAIRWLQGDPITLKELATHFQLFTTEATVSRHIDDMEASGTLCRLPDENDRRRLLLVPTERLAEIGRTFLQARADIARQHGFVFAPPAKV</sequence>
<gene>
    <name evidence="2" type="ORF">QV13_11830</name>
</gene>
<proteinExistence type="predicted"/>
<dbReference type="Proteomes" id="UP000094412">
    <property type="component" value="Unassembled WGS sequence"/>
</dbReference>
<feature type="domain" description="HTH marR-type" evidence="1">
    <location>
        <begin position="57"/>
        <end position="101"/>
    </location>
</feature>
<name>A0A1C2DW24_9HYPH</name>
<evidence type="ECO:0000313" key="2">
    <source>
        <dbReference type="EMBL" id="OCX18980.1"/>
    </source>
</evidence>
<accession>A0A1C2DW24</accession>
<evidence type="ECO:0000259" key="1">
    <source>
        <dbReference type="Pfam" id="PF01047"/>
    </source>
</evidence>
<dbReference type="Pfam" id="PF01047">
    <property type="entry name" value="MarR"/>
    <property type="match status" value="1"/>
</dbReference>
<dbReference type="STRING" id="1566387.QV13_11830"/>
<protein>
    <recommendedName>
        <fullName evidence="1">HTH marR-type domain-containing protein</fullName>
    </recommendedName>
</protein>
<dbReference type="InterPro" id="IPR036390">
    <property type="entry name" value="WH_DNA-bd_sf"/>
</dbReference>
<keyword evidence="3" id="KW-1185">Reference proteome</keyword>
<dbReference type="SUPFAM" id="SSF46785">
    <property type="entry name" value="Winged helix' DNA-binding domain"/>
    <property type="match status" value="1"/>
</dbReference>
<dbReference type="InterPro" id="IPR000835">
    <property type="entry name" value="HTH_MarR-typ"/>
</dbReference>
<dbReference type="EMBL" id="MDEO01000031">
    <property type="protein sequence ID" value="OCX18980.1"/>
    <property type="molecule type" value="Genomic_DNA"/>
</dbReference>
<reference evidence="2 3" key="1">
    <citation type="submission" date="2016-08" db="EMBL/GenBank/DDBJ databases">
        <title>Whole genome sequence of Mesorhizobium sp. strain UASWS1009 isolated from industrial sewage.</title>
        <authorList>
            <person name="Crovadore J."/>
            <person name="Calmin G."/>
            <person name="Chablais R."/>
            <person name="Cochard B."/>
            <person name="Lefort F."/>
        </authorList>
    </citation>
    <scope>NUCLEOTIDE SEQUENCE [LARGE SCALE GENOMIC DNA]</scope>
    <source>
        <strain evidence="2 3">UASWS1009</strain>
    </source>
</reference>
<dbReference type="InterPro" id="IPR036388">
    <property type="entry name" value="WH-like_DNA-bd_sf"/>
</dbReference>